<comment type="caution">
    <text evidence="2">The sequence shown here is derived from an EMBL/GenBank/DDBJ whole genome shotgun (WGS) entry which is preliminary data.</text>
</comment>
<dbReference type="EMBL" id="JAVRBK010000001">
    <property type="protein sequence ID" value="KAK5649915.1"/>
    <property type="molecule type" value="Genomic_DNA"/>
</dbReference>
<feature type="region of interest" description="Disordered" evidence="1">
    <location>
        <begin position="108"/>
        <end position="133"/>
    </location>
</feature>
<gene>
    <name evidence="2" type="ORF">RI129_000944</name>
</gene>
<dbReference type="Proteomes" id="UP001329430">
    <property type="component" value="Chromosome 1"/>
</dbReference>
<protein>
    <submittedName>
        <fullName evidence="2">Uncharacterized protein</fullName>
    </submittedName>
</protein>
<feature type="compositionally biased region" description="Low complexity" evidence="1">
    <location>
        <begin position="117"/>
        <end position="128"/>
    </location>
</feature>
<dbReference type="AlphaFoldDB" id="A0AAN7VIW7"/>
<evidence type="ECO:0000313" key="2">
    <source>
        <dbReference type="EMBL" id="KAK5649915.1"/>
    </source>
</evidence>
<evidence type="ECO:0000256" key="1">
    <source>
        <dbReference type="SAM" id="MobiDB-lite"/>
    </source>
</evidence>
<organism evidence="2 3">
    <name type="scientific">Pyrocoelia pectoralis</name>
    <dbReference type="NCBI Taxonomy" id="417401"/>
    <lineage>
        <taxon>Eukaryota</taxon>
        <taxon>Metazoa</taxon>
        <taxon>Ecdysozoa</taxon>
        <taxon>Arthropoda</taxon>
        <taxon>Hexapoda</taxon>
        <taxon>Insecta</taxon>
        <taxon>Pterygota</taxon>
        <taxon>Neoptera</taxon>
        <taxon>Endopterygota</taxon>
        <taxon>Coleoptera</taxon>
        <taxon>Polyphaga</taxon>
        <taxon>Elateriformia</taxon>
        <taxon>Elateroidea</taxon>
        <taxon>Lampyridae</taxon>
        <taxon>Lampyrinae</taxon>
        <taxon>Pyrocoelia</taxon>
    </lineage>
</organism>
<keyword evidence="3" id="KW-1185">Reference proteome</keyword>
<proteinExistence type="predicted"/>
<evidence type="ECO:0000313" key="3">
    <source>
        <dbReference type="Proteomes" id="UP001329430"/>
    </source>
</evidence>
<sequence>MDESAILFFAQIEEALKTKIPTYLKNQLALNQLANSLCMSVITPLQIQEVEIFARTTLNEITAEDDREQYYGPLYKNKQHGKLFAFCVGDKILIEKMKDYCKTNVSNNVEKNKNAPKNKTLSKTSSKSDQNKSKMAMNLNEENENLRKLLTKGLKSTLEKLQRNQKLEKEKAKKIWSEIQEKLSTVVVETRIANDLEGIPEVHCQLKCPYYNDCSTDFKVKKYNTNGNLRWILSNYTRHVAKTHFIINSADGFQKRNCKSNDNSKHKQVFMTSFLQQTVIKNGGNKNCKQQNVELETELETEPITLIEDNIQSSMECDTGGDDCSNSSSETETHSDKQNF</sequence>
<reference evidence="2 3" key="1">
    <citation type="journal article" date="2024" name="Insects">
        <title>An Improved Chromosome-Level Genome Assembly of the Firefly Pyrocoelia pectoralis.</title>
        <authorList>
            <person name="Fu X."/>
            <person name="Meyer-Rochow V.B."/>
            <person name="Ballantyne L."/>
            <person name="Zhu X."/>
        </authorList>
    </citation>
    <scope>NUCLEOTIDE SEQUENCE [LARGE SCALE GENOMIC DNA]</scope>
    <source>
        <strain evidence="2">XCY_ONT2</strain>
    </source>
</reference>
<name>A0AAN7VIW7_9COLE</name>
<accession>A0AAN7VIW7</accession>
<feature type="compositionally biased region" description="Basic and acidic residues" evidence="1">
    <location>
        <begin position="331"/>
        <end position="340"/>
    </location>
</feature>
<feature type="region of interest" description="Disordered" evidence="1">
    <location>
        <begin position="316"/>
        <end position="340"/>
    </location>
</feature>